<reference evidence="2" key="2">
    <citation type="journal article" date="2023" name="Microbiome">
        <title>Synthase-selected sorting approach identifies a beta-lactone synthase in a nudibranch symbiotic bacterium.</title>
        <authorList>
            <person name="Dzunkova M."/>
            <person name="La Clair J.J."/>
            <person name="Tyml T."/>
            <person name="Doud D."/>
            <person name="Schulz F."/>
            <person name="Piquer-Esteban S."/>
            <person name="Porcel Sanchis D."/>
            <person name="Osborn A."/>
            <person name="Robinson D."/>
            <person name="Louie K.B."/>
            <person name="Bowen B.P."/>
            <person name="Bowers R.M."/>
            <person name="Lee J."/>
            <person name="Arnau V."/>
            <person name="Diaz-Villanueva W."/>
            <person name="Stepanauskas R."/>
            <person name="Gosliner T."/>
            <person name="Date S.V."/>
            <person name="Northen T.R."/>
            <person name="Cheng J.F."/>
            <person name="Burkart M.D."/>
            <person name="Woyke T."/>
        </authorList>
    </citation>
    <scope>NUCLEOTIDE SEQUENCE</scope>
    <source>
        <strain evidence="2">Df01</strain>
    </source>
</reference>
<dbReference type="NCBIfam" id="TIGR04490">
    <property type="entry name" value="SoxZ_true"/>
    <property type="match status" value="1"/>
</dbReference>
<accession>A0ABT7QJL0</accession>
<dbReference type="Gene3D" id="2.60.40.10">
    <property type="entry name" value="Immunoglobulins"/>
    <property type="match status" value="1"/>
</dbReference>
<comment type="caution">
    <text evidence="2">The sequence shown here is derived from an EMBL/GenBank/DDBJ whole genome shotgun (WGS) entry which is preliminary data.</text>
</comment>
<evidence type="ECO:0000313" key="3">
    <source>
        <dbReference type="Proteomes" id="UP001168167"/>
    </source>
</evidence>
<dbReference type="SUPFAM" id="SSF81296">
    <property type="entry name" value="E set domains"/>
    <property type="match status" value="1"/>
</dbReference>
<proteinExistence type="predicted"/>
<sequence length="98" mass="10872">MKVKAKIKDNAVEVKLIAKHPMASGQVKDKEGKIIPAHYIEQLTATVDDEIIFTANLGPAVSKNPYLKFYYQGSSGDEIILHWKDNKGEEVSTKATVK</sequence>
<keyword evidence="3" id="KW-1185">Reference proteome</keyword>
<evidence type="ECO:0000259" key="1">
    <source>
        <dbReference type="Pfam" id="PF08770"/>
    </source>
</evidence>
<dbReference type="InterPro" id="IPR014880">
    <property type="entry name" value="SoxZ_dom"/>
</dbReference>
<dbReference type="InterPro" id="IPR014756">
    <property type="entry name" value="Ig_E-set"/>
</dbReference>
<dbReference type="Pfam" id="PF08770">
    <property type="entry name" value="SoxZ"/>
    <property type="match status" value="1"/>
</dbReference>
<dbReference type="InterPro" id="IPR030995">
    <property type="entry name" value="SoxZ"/>
</dbReference>
<feature type="domain" description="Sulphur oxidation protein SoxZ" evidence="1">
    <location>
        <begin position="3"/>
        <end position="95"/>
    </location>
</feature>
<reference evidence="2" key="1">
    <citation type="submission" date="2022-08" db="EMBL/GenBank/DDBJ databases">
        <authorList>
            <person name="Dzunkova M."/>
            <person name="La Clair J."/>
            <person name="Tyml T."/>
            <person name="Doud D."/>
            <person name="Schulz F."/>
            <person name="Piquer S."/>
            <person name="Porcel Sanchis D."/>
            <person name="Osborn A."/>
            <person name="Robinson D."/>
            <person name="Louie K.B."/>
            <person name="Bowen B.P."/>
            <person name="Bowers R."/>
            <person name="Lee J."/>
            <person name="Arnau Llombart V."/>
            <person name="Diaz Villanueva W."/>
            <person name="Gosliner T."/>
            <person name="Northen T."/>
            <person name="Cheng J.-F."/>
            <person name="Burkart M.D."/>
            <person name="Woyke T."/>
        </authorList>
    </citation>
    <scope>NUCLEOTIDE SEQUENCE</scope>
    <source>
        <strain evidence="2">Df01</strain>
    </source>
</reference>
<dbReference type="Proteomes" id="UP001168167">
    <property type="component" value="Unassembled WGS sequence"/>
</dbReference>
<gene>
    <name evidence="2" type="primary">soxZ</name>
    <name evidence="2" type="ORF">NQX30_00630</name>
</gene>
<dbReference type="InterPro" id="IPR013783">
    <property type="entry name" value="Ig-like_fold"/>
</dbReference>
<dbReference type="EMBL" id="JANQAO010000001">
    <property type="protein sequence ID" value="MDM5146893.1"/>
    <property type="molecule type" value="Genomic_DNA"/>
</dbReference>
<name>A0ABT7QJL0_9GAMM</name>
<evidence type="ECO:0000313" key="2">
    <source>
        <dbReference type="EMBL" id="MDM5146893.1"/>
    </source>
</evidence>
<organism evidence="2 3">
    <name type="scientific">Candidatus Doriopsillibacter californiensis</name>
    <dbReference type="NCBI Taxonomy" id="2970740"/>
    <lineage>
        <taxon>Bacteria</taxon>
        <taxon>Pseudomonadati</taxon>
        <taxon>Pseudomonadota</taxon>
        <taxon>Gammaproteobacteria</taxon>
        <taxon>Candidatus Tethybacterales</taxon>
        <taxon>Candidatus Persebacteraceae</taxon>
        <taxon>Candidatus Doriopsillibacter</taxon>
    </lineage>
</organism>
<protein>
    <submittedName>
        <fullName evidence="2">Thiosulfate oxidation carrier complex protein SoxZ</fullName>
    </submittedName>
</protein>